<gene>
    <name evidence="1" type="ORF">XENORESO_009035</name>
</gene>
<keyword evidence="2" id="KW-1185">Reference proteome</keyword>
<protein>
    <submittedName>
        <fullName evidence="1">Uncharacterized protein</fullName>
    </submittedName>
</protein>
<name>A0ABV0VZL4_9TELE</name>
<evidence type="ECO:0000313" key="1">
    <source>
        <dbReference type="EMBL" id="MEQ2262379.1"/>
    </source>
</evidence>
<dbReference type="Proteomes" id="UP001444071">
    <property type="component" value="Unassembled WGS sequence"/>
</dbReference>
<reference evidence="1 2" key="1">
    <citation type="submission" date="2021-06" db="EMBL/GenBank/DDBJ databases">
        <authorList>
            <person name="Palmer J.M."/>
        </authorList>
    </citation>
    <scope>NUCLEOTIDE SEQUENCE [LARGE SCALE GENOMIC DNA]</scope>
    <source>
        <strain evidence="1 2">XR_2019</strain>
        <tissue evidence="1">Muscle</tissue>
    </source>
</reference>
<dbReference type="EMBL" id="JAHRIM010020304">
    <property type="protein sequence ID" value="MEQ2262379.1"/>
    <property type="molecule type" value="Genomic_DNA"/>
</dbReference>
<organism evidence="1 2">
    <name type="scientific">Xenotaenia resolanae</name>
    <dbReference type="NCBI Taxonomy" id="208358"/>
    <lineage>
        <taxon>Eukaryota</taxon>
        <taxon>Metazoa</taxon>
        <taxon>Chordata</taxon>
        <taxon>Craniata</taxon>
        <taxon>Vertebrata</taxon>
        <taxon>Euteleostomi</taxon>
        <taxon>Actinopterygii</taxon>
        <taxon>Neopterygii</taxon>
        <taxon>Teleostei</taxon>
        <taxon>Neoteleostei</taxon>
        <taxon>Acanthomorphata</taxon>
        <taxon>Ovalentaria</taxon>
        <taxon>Atherinomorphae</taxon>
        <taxon>Cyprinodontiformes</taxon>
        <taxon>Goodeidae</taxon>
        <taxon>Xenotaenia</taxon>
    </lineage>
</organism>
<sequence>MVMYLATNLGHSPKAVRRAGSSKKHYSHLDIHKTSVPPAIACFIKIPLRREEEEILDKGQSGKTGRKKPRGQLVATARWGICGSSYYPCSVKIGVFSSS</sequence>
<evidence type="ECO:0000313" key="2">
    <source>
        <dbReference type="Proteomes" id="UP001444071"/>
    </source>
</evidence>
<proteinExistence type="predicted"/>
<accession>A0ABV0VZL4</accession>
<comment type="caution">
    <text evidence="1">The sequence shown here is derived from an EMBL/GenBank/DDBJ whole genome shotgun (WGS) entry which is preliminary data.</text>
</comment>